<organism evidence="1 2">
    <name type="scientific">Steinernema glaseri</name>
    <dbReference type="NCBI Taxonomy" id="37863"/>
    <lineage>
        <taxon>Eukaryota</taxon>
        <taxon>Metazoa</taxon>
        <taxon>Ecdysozoa</taxon>
        <taxon>Nematoda</taxon>
        <taxon>Chromadorea</taxon>
        <taxon>Rhabditida</taxon>
        <taxon>Tylenchina</taxon>
        <taxon>Panagrolaimomorpha</taxon>
        <taxon>Strongyloidoidea</taxon>
        <taxon>Steinernematidae</taxon>
        <taxon>Steinernema</taxon>
    </lineage>
</organism>
<sequence length="148" mass="17468">MRLPVEWVTLKDVEPDQFFETAGPLYGIRYTGPILKQSTFDAIVEKFVPIDDGHFNVKQSISDEQVRKLLEKCAMANKTVDIWVLLEDSKQILDSMYQSDYLNYYYEIIEQARARLGDKEKDKLEFVMFQCEEWIGWRWSEPSRLPSS</sequence>
<protein>
    <submittedName>
        <fullName evidence="2">Sensory transduction histidine kinase</fullName>
    </submittedName>
</protein>
<evidence type="ECO:0000313" key="2">
    <source>
        <dbReference type="WBParaSite" id="L893_g27867.t1"/>
    </source>
</evidence>
<dbReference type="WBParaSite" id="L893_g27867.t1">
    <property type="protein sequence ID" value="L893_g27867.t1"/>
    <property type="gene ID" value="L893_g27867"/>
</dbReference>
<dbReference type="AlphaFoldDB" id="A0A1I7ZMD4"/>
<reference evidence="2" key="1">
    <citation type="submission" date="2016-11" db="UniProtKB">
        <authorList>
            <consortium name="WormBaseParasite"/>
        </authorList>
    </citation>
    <scope>IDENTIFICATION</scope>
</reference>
<evidence type="ECO:0000313" key="1">
    <source>
        <dbReference type="Proteomes" id="UP000095287"/>
    </source>
</evidence>
<dbReference type="Proteomes" id="UP000095287">
    <property type="component" value="Unplaced"/>
</dbReference>
<proteinExistence type="predicted"/>
<keyword evidence="1" id="KW-1185">Reference proteome</keyword>
<name>A0A1I7ZMD4_9BILA</name>
<accession>A0A1I7ZMD4</accession>